<gene>
    <name evidence="1" type="ORF">LSALG_LOCUS20158</name>
</gene>
<dbReference type="Proteomes" id="UP001177003">
    <property type="component" value="Chromosome 4"/>
</dbReference>
<keyword evidence="2" id="KW-1185">Reference proteome</keyword>
<accession>A0AA35YUZ5</accession>
<proteinExistence type="predicted"/>
<dbReference type="PANTHER" id="PTHR47859">
    <property type="entry name" value="PENTATRICOPEPTIDE REPEAT-CONTAINING PROTEIN"/>
    <property type="match status" value="1"/>
</dbReference>
<evidence type="ECO:0000313" key="2">
    <source>
        <dbReference type="Proteomes" id="UP001177003"/>
    </source>
</evidence>
<reference evidence="1" key="1">
    <citation type="submission" date="2023-04" db="EMBL/GenBank/DDBJ databases">
        <authorList>
            <person name="Vijverberg K."/>
            <person name="Xiong W."/>
            <person name="Schranz E."/>
        </authorList>
    </citation>
    <scope>NUCLEOTIDE SEQUENCE</scope>
</reference>
<evidence type="ECO:0000313" key="1">
    <source>
        <dbReference type="EMBL" id="CAI9280412.1"/>
    </source>
</evidence>
<name>A0AA35YUZ5_LACSI</name>
<dbReference type="EMBL" id="OX465080">
    <property type="protein sequence ID" value="CAI9280412.1"/>
    <property type="molecule type" value="Genomic_DNA"/>
</dbReference>
<organism evidence="1 2">
    <name type="scientific">Lactuca saligna</name>
    <name type="common">Willowleaf lettuce</name>
    <dbReference type="NCBI Taxonomy" id="75948"/>
    <lineage>
        <taxon>Eukaryota</taxon>
        <taxon>Viridiplantae</taxon>
        <taxon>Streptophyta</taxon>
        <taxon>Embryophyta</taxon>
        <taxon>Tracheophyta</taxon>
        <taxon>Spermatophyta</taxon>
        <taxon>Magnoliopsida</taxon>
        <taxon>eudicotyledons</taxon>
        <taxon>Gunneridae</taxon>
        <taxon>Pentapetalae</taxon>
        <taxon>asterids</taxon>
        <taxon>campanulids</taxon>
        <taxon>Asterales</taxon>
        <taxon>Asteraceae</taxon>
        <taxon>Cichorioideae</taxon>
        <taxon>Cichorieae</taxon>
        <taxon>Lactucinae</taxon>
        <taxon>Lactuca</taxon>
    </lineage>
</organism>
<dbReference type="AlphaFoldDB" id="A0AA35YUZ5"/>
<sequence length="116" mass="12249">MQAISKGLEKLRIIIKQKPCVGVGPLCNSQQVKLMEERNMKPLDLNLAALSARCSKDLELNLAKSLLSEMGQLIEALGEALEGGSSEALGAHGLGVEGLSLLLGLPEDEATKDSPL</sequence>
<dbReference type="PANTHER" id="PTHR47859:SF1">
    <property type="entry name" value="PENTATRICOPEPTIDE REPEAT-CONTAINING PROTEIN"/>
    <property type="match status" value="1"/>
</dbReference>
<protein>
    <submittedName>
        <fullName evidence="1">Uncharacterized protein</fullName>
    </submittedName>
</protein>